<dbReference type="AlphaFoldDB" id="A0A7W4W5Y9"/>
<evidence type="ECO:0000256" key="4">
    <source>
        <dbReference type="RuleBase" id="RU000363"/>
    </source>
</evidence>
<dbReference type="Gene3D" id="3.40.50.720">
    <property type="entry name" value="NAD(P)-binding Rossmann-like Domain"/>
    <property type="match status" value="1"/>
</dbReference>
<reference evidence="5 6" key="1">
    <citation type="submission" date="2020-08" db="EMBL/GenBank/DDBJ databases">
        <title>Genomic Encyclopedia of Type Strains, Phase III (KMG-III): the genomes of soil and plant-associated and newly described type strains.</title>
        <authorList>
            <person name="Whitman W."/>
        </authorList>
    </citation>
    <scope>NUCLEOTIDE SEQUENCE [LARGE SCALE GENOMIC DNA]</scope>
    <source>
        <strain evidence="5 6">CECT 8654</strain>
    </source>
</reference>
<dbReference type="Pfam" id="PF00106">
    <property type="entry name" value="adh_short"/>
    <property type="match status" value="1"/>
</dbReference>
<dbReference type="EMBL" id="JACHWY010000002">
    <property type="protein sequence ID" value="MBB3047955.1"/>
    <property type="molecule type" value="Genomic_DNA"/>
</dbReference>
<evidence type="ECO:0000256" key="3">
    <source>
        <dbReference type="ARBA" id="ARBA00023002"/>
    </source>
</evidence>
<keyword evidence="3" id="KW-0560">Oxidoreductase</keyword>
<organism evidence="5 6">
    <name type="scientific">Litorivivens lipolytica</name>
    <dbReference type="NCBI Taxonomy" id="1524264"/>
    <lineage>
        <taxon>Bacteria</taxon>
        <taxon>Pseudomonadati</taxon>
        <taxon>Pseudomonadota</taxon>
        <taxon>Gammaproteobacteria</taxon>
        <taxon>Litorivivens</taxon>
    </lineage>
</organism>
<evidence type="ECO:0000256" key="1">
    <source>
        <dbReference type="ARBA" id="ARBA00006484"/>
    </source>
</evidence>
<dbReference type="PRINTS" id="PR00080">
    <property type="entry name" value="SDRFAMILY"/>
</dbReference>
<dbReference type="RefSeq" id="WP_183410704.1">
    <property type="nucleotide sequence ID" value="NZ_JACHWY010000002.1"/>
</dbReference>
<protein>
    <submittedName>
        <fullName evidence="5">NAD(P)-dependent dehydrogenase (Short-subunit alcohol dehydrogenase family)</fullName>
    </submittedName>
</protein>
<dbReference type="InterPro" id="IPR045313">
    <property type="entry name" value="CBR1-like"/>
</dbReference>
<dbReference type="CDD" id="cd05324">
    <property type="entry name" value="carb_red_PTCR-like_SDR_c"/>
    <property type="match status" value="1"/>
</dbReference>
<dbReference type="PANTHER" id="PTHR43963">
    <property type="entry name" value="CARBONYL REDUCTASE 1-RELATED"/>
    <property type="match status" value="1"/>
</dbReference>
<dbReference type="Proteomes" id="UP000537130">
    <property type="component" value="Unassembled WGS sequence"/>
</dbReference>
<keyword evidence="2" id="KW-0521">NADP</keyword>
<dbReference type="InterPro" id="IPR036291">
    <property type="entry name" value="NAD(P)-bd_dom_sf"/>
</dbReference>
<evidence type="ECO:0000313" key="6">
    <source>
        <dbReference type="Proteomes" id="UP000537130"/>
    </source>
</evidence>
<keyword evidence="6" id="KW-1185">Reference proteome</keyword>
<name>A0A7W4W5Y9_9GAMM</name>
<dbReference type="InterPro" id="IPR002347">
    <property type="entry name" value="SDR_fam"/>
</dbReference>
<dbReference type="PRINTS" id="PR00081">
    <property type="entry name" value="GDHRDH"/>
</dbReference>
<comment type="caution">
    <text evidence="5">The sequence shown here is derived from an EMBL/GenBank/DDBJ whole genome shotgun (WGS) entry which is preliminary data.</text>
</comment>
<comment type="similarity">
    <text evidence="1 4">Belongs to the short-chain dehydrogenases/reductases (SDR) family.</text>
</comment>
<proteinExistence type="inferred from homology"/>
<sequence>MNSTSEKIAVVTGANRGIGLAVSRQLAEQGIRVLAGCRRPDAADDLKALQSQGLPIEAVALAVDDRGSVAALAKAVEQRFGGLDILINNAGVALDQWQSFFELSADCLRETLETNVIGALHCSQLLVPLIKQRGVGRVVNVSTELASMGEMQMGSTVAYRSSKAALNAMTVLLAKELEKDFPEIWVNAACPGWVKTELGGPDAPRTTDEGADTIVWLATLEERHNGGLFRDRAPYPW</sequence>
<accession>A0A7W4W5Y9</accession>
<dbReference type="GO" id="GO:0016616">
    <property type="term" value="F:oxidoreductase activity, acting on the CH-OH group of donors, NAD or NADP as acceptor"/>
    <property type="evidence" value="ECO:0007669"/>
    <property type="project" value="InterPro"/>
</dbReference>
<dbReference type="PANTHER" id="PTHR43963:SF6">
    <property type="entry name" value="CHAIN DEHYDROGENASE FAMILY PROTEIN, PUTATIVE (AFU_ORTHOLOGUE AFUA_3G15350)-RELATED"/>
    <property type="match status" value="1"/>
</dbReference>
<evidence type="ECO:0000313" key="5">
    <source>
        <dbReference type="EMBL" id="MBB3047955.1"/>
    </source>
</evidence>
<dbReference type="SUPFAM" id="SSF51735">
    <property type="entry name" value="NAD(P)-binding Rossmann-fold domains"/>
    <property type="match status" value="1"/>
</dbReference>
<gene>
    <name evidence="5" type="ORF">FHR99_002221</name>
</gene>
<evidence type="ECO:0000256" key="2">
    <source>
        <dbReference type="ARBA" id="ARBA00022857"/>
    </source>
</evidence>